<evidence type="ECO:0000256" key="1">
    <source>
        <dbReference type="ARBA" id="ARBA00000681"/>
    </source>
</evidence>
<dbReference type="InterPro" id="IPR013320">
    <property type="entry name" value="ConA-like_dom_sf"/>
</dbReference>
<dbReference type="Pfam" id="PF00457">
    <property type="entry name" value="Glyco_hydro_11"/>
    <property type="match status" value="1"/>
</dbReference>
<comment type="catalytic activity">
    <reaction evidence="1 9">
        <text>Endohydrolysis of (1-&gt;4)-beta-D-xylosidic linkages in xylans.</text>
        <dbReference type="EC" id="3.2.1.8"/>
    </reaction>
</comment>
<evidence type="ECO:0000256" key="5">
    <source>
        <dbReference type="ARBA" id="ARBA00022801"/>
    </source>
</evidence>
<evidence type="ECO:0000256" key="2">
    <source>
        <dbReference type="ARBA" id="ARBA00004851"/>
    </source>
</evidence>
<name>A0A806KDL6_9BACT</name>
<dbReference type="PROSITE" id="PS51761">
    <property type="entry name" value="GH11_3"/>
    <property type="match status" value="1"/>
</dbReference>
<dbReference type="GO" id="GO:0031176">
    <property type="term" value="F:endo-1,4-beta-xylanase activity"/>
    <property type="evidence" value="ECO:0007669"/>
    <property type="project" value="UniProtKB-UniRule"/>
</dbReference>
<keyword evidence="7 9" id="KW-0326">Glycosidase</keyword>
<evidence type="ECO:0000256" key="9">
    <source>
        <dbReference type="PROSITE-ProRule" id="PRU01097"/>
    </source>
</evidence>
<feature type="chain" id="PRO_5032351307" description="endo-1,4-beta-xylanase" evidence="10">
    <location>
        <begin position="20"/>
        <end position="318"/>
    </location>
</feature>
<dbReference type="InterPro" id="IPR013319">
    <property type="entry name" value="GH11/12"/>
</dbReference>
<protein>
    <recommendedName>
        <fullName evidence="3 9">endo-1,4-beta-xylanase</fullName>
        <ecNumber evidence="3 9">3.2.1.8</ecNumber>
    </recommendedName>
</protein>
<feature type="signal peptide" evidence="10">
    <location>
        <begin position="1"/>
        <end position="19"/>
    </location>
</feature>
<keyword evidence="10" id="KW-0732">Signal</keyword>
<keyword evidence="6 9" id="KW-0119">Carbohydrate metabolism</keyword>
<dbReference type="PANTHER" id="PTHR46828">
    <property type="entry name" value="ENDO-1,4-BETA-XYLANASE A-RELATED"/>
    <property type="match status" value="1"/>
</dbReference>
<feature type="domain" description="GH11" evidence="11">
    <location>
        <begin position="71"/>
        <end position="312"/>
    </location>
</feature>
<keyword evidence="5 9" id="KW-0378">Hydrolase</keyword>
<proteinExistence type="inferred from homology"/>
<organism evidence="12">
    <name type="scientific">uncultured bacterium contig00064</name>
    <dbReference type="NCBI Taxonomy" id="1181547"/>
    <lineage>
        <taxon>Bacteria</taxon>
        <taxon>environmental samples</taxon>
    </lineage>
</organism>
<feature type="active site" description="Nucleophile" evidence="9">
    <location>
        <position position="178"/>
    </location>
</feature>
<dbReference type="InterPro" id="IPR001137">
    <property type="entry name" value="Glyco_hydro_11"/>
</dbReference>
<dbReference type="InterPro" id="IPR033123">
    <property type="entry name" value="GH11_dom"/>
</dbReference>
<dbReference type="EMBL" id="JQ844205">
    <property type="protein sequence ID" value="AGS52697.1"/>
    <property type="molecule type" value="Genomic_DNA"/>
</dbReference>
<reference evidence="12" key="1">
    <citation type="submission" date="2012-03" db="EMBL/GenBank/DDBJ databases">
        <title>Functional metagenomics reveals considerable lignocellulase gene clusters in the gut microbiome of a wood-feeding higher termite.</title>
        <authorList>
            <person name="Liu N."/>
        </authorList>
    </citation>
    <scope>NUCLEOTIDE SEQUENCE</scope>
</reference>
<evidence type="ECO:0000256" key="7">
    <source>
        <dbReference type="ARBA" id="ARBA00023295"/>
    </source>
</evidence>
<accession>A0A806KDL6</accession>
<evidence type="ECO:0000256" key="3">
    <source>
        <dbReference type="ARBA" id="ARBA00012590"/>
    </source>
</evidence>
<comment type="similarity">
    <text evidence="9">Belongs to the glycosyl hydrolase 11 (cellulase G) family.</text>
</comment>
<feature type="active site" description="Proton donor" evidence="9">
    <location>
        <position position="299"/>
    </location>
</feature>
<evidence type="ECO:0000256" key="6">
    <source>
        <dbReference type="ARBA" id="ARBA00023277"/>
    </source>
</evidence>
<dbReference type="Gene3D" id="2.60.120.180">
    <property type="match status" value="1"/>
</dbReference>
<dbReference type="PROSITE" id="PS51257">
    <property type="entry name" value="PROKAR_LIPOPROTEIN"/>
    <property type="match status" value="1"/>
</dbReference>
<dbReference type="UniPathway" id="UPA00114"/>
<comment type="pathway">
    <text evidence="2 9">Glycan degradation; xylan degradation.</text>
</comment>
<sequence length="318" mass="34449">MKKILAILTTLLLVFTMFSCETNDNEPPVLPPGGGNETDGGIQTVFYDGPDPTTQTAKLTGGTTFIGNSSNNGGNKSLSGSPYGYEIWSGSPSDDAKLIWYGKDQGGGAAFRAEWKNNGNYLGRIGYFWNEGKPYTSYGNLFCAFNFTVDGTYGGWSYIGIYGWAKNSSITTANDLVEYYIVDSSHTGYSFPFVPACSRWSDKESGGSVTCTVCNGTGNSIYKGEFTVDGAVYKIYTALRPADAGAIVTPSSSGFIQYFSVRQSRRSAGVISITEHFKKWDELGMKLGNNMYEAKFKVEVGGGTGSFDSTFLTFQQKD</sequence>
<dbReference type="GO" id="GO:0045493">
    <property type="term" value="P:xylan catabolic process"/>
    <property type="evidence" value="ECO:0007669"/>
    <property type="project" value="UniProtKB-UniRule"/>
</dbReference>
<evidence type="ECO:0000313" key="12">
    <source>
        <dbReference type="EMBL" id="AGS52697.1"/>
    </source>
</evidence>
<evidence type="ECO:0000256" key="10">
    <source>
        <dbReference type="SAM" id="SignalP"/>
    </source>
</evidence>
<evidence type="ECO:0000256" key="8">
    <source>
        <dbReference type="ARBA" id="ARBA00023326"/>
    </source>
</evidence>
<dbReference type="EC" id="3.2.1.8" evidence="3 9"/>
<keyword evidence="4 9" id="KW-0858">Xylan degradation</keyword>
<dbReference type="PANTHER" id="PTHR46828:SF2">
    <property type="entry name" value="ENDO-1,4-BETA-XYLANASE A-RELATED"/>
    <property type="match status" value="1"/>
</dbReference>
<dbReference type="AlphaFoldDB" id="A0A806KDL6"/>
<dbReference type="SUPFAM" id="SSF49899">
    <property type="entry name" value="Concanavalin A-like lectins/glucanases"/>
    <property type="match status" value="1"/>
</dbReference>
<evidence type="ECO:0000256" key="4">
    <source>
        <dbReference type="ARBA" id="ARBA00022651"/>
    </source>
</evidence>
<evidence type="ECO:0000259" key="11">
    <source>
        <dbReference type="PROSITE" id="PS51761"/>
    </source>
</evidence>
<keyword evidence="8 9" id="KW-0624">Polysaccharide degradation</keyword>